<evidence type="ECO:0000256" key="5">
    <source>
        <dbReference type="SAM" id="MobiDB-lite"/>
    </source>
</evidence>
<dbReference type="SUPFAM" id="SSF57716">
    <property type="entry name" value="Glucocorticoid receptor-like (DNA-binding domain)"/>
    <property type="match status" value="3"/>
</dbReference>
<dbReference type="InterPro" id="IPR046349">
    <property type="entry name" value="C1-like_sf"/>
</dbReference>
<evidence type="ECO:0000256" key="1">
    <source>
        <dbReference type="ARBA" id="ARBA00022468"/>
    </source>
</evidence>
<dbReference type="Pfam" id="PF00130">
    <property type="entry name" value="C1_1"/>
    <property type="match status" value="1"/>
</dbReference>
<dbReference type="EMBL" id="QEAM01000285">
    <property type="protein sequence ID" value="TPX42110.1"/>
    <property type="molecule type" value="Genomic_DNA"/>
</dbReference>
<evidence type="ECO:0000259" key="9">
    <source>
        <dbReference type="PROSITE" id="PS50081"/>
    </source>
</evidence>
<dbReference type="STRING" id="286115.A0A507C034"/>
<dbReference type="SMART" id="SM00132">
    <property type="entry name" value="LIM"/>
    <property type="match status" value="3"/>
</dbReference>
<dbReference type="SUPFAM" id="SSF48350">
    <property type="entry name" value="GTPase activation domain, GAP"/>
    <property type="match status" value="1"/>
</dbReference>
<organism evidence="10 12">
    <name type="scientific">Synchytrium endobioticum</name>
    <dbReference type="NCBI Taxonomy" id="286115"/>
    <lineage>
        <taxon>Eukaryota</taxon>
        <taxon>Fungi</taxon>
        <taxon>Fungi incertae sedis</taxon>
        <taxon>Chytridiomycota</taxon>
        <taxon>Chytridiomycota incertae sedis</taxon>
        <taxon>Chytridiomycetes</taxon>
        <taxon>Synchytriales</taxon>
        <taxon>Synchytriaceae</taxon>
        <taxon>Synchytrium</taxon>
    </lineage>
</organism>
<evidence type="ECO:0000313" key="13">
    <source>
        <dbReference type="Proteomes" id="UP000320475"/>
    </source>
</evidence>
<dbReference type="InterPro" id="IPR002219">
    <property type="entry name" value="PKC_DAG/PE"/>
</dbReference>
<dbReference type="SMART" id="SM00239">
    <property type="entry name" value="C2"/>
    <property type="match status" value="2"/>
</dbReference>
<dbReference type="CDD" id="cd08368">
    <property type="entry name" value="LIM"/>
    <property type="match status" value="3"/>
</dbReference>
<dbReference type="SMART" id="SM00323">
    <property type="entry name" value="RasGAP"/>
    <property type="match status" value="1"/>
</dbReference>
<feature type="region of interest" description="Disordered" evidence="5">
    <location>
        <begin position="681"/>
        <end position="733"/>
    </location>
</feature>
<dbReference type="PROSITE" id="PS50018">
    <property type="entry name" value="RAS_GTPASE_ACTIV_2"/>
    <property type="match status" value="1"/>
</dbReference>
<dbReference type="PANTHER" id="PTHR10194">
    <property type="entry name" value="RAS GTPASE-ACTIVATING PROTEINS"/>
    <property type="match status" value="1"/>
</dbReference>
<protein>
    <recommendedName>
        <fullName evidence="14">Ras GTPase-activating protein</fullName>
    </recommendedName>
</protein>
<dbReference type="Gene3D" id="2.60.40.150">
    <property type="entry name" value="C2 domain"/>
    <property type="match status" value="2"/>
</dbReference>
<feature type="domain" description="LIM zinc-binding" evidence="8">
    <location>
        <begin position="881"/>
        <end position="941"/>
    </location>
</feature>
<dbReference type="PANTHER" id="PTHR10194:SF60">
    <property type="entry name" value="RAS GTPASE-ACTIVATING PROTEIN RASKOL"/>
    <property type="match status" value="1"/>
</dbReference>
<comment type="caution">
    <text evidence="10">The sequence shown here is derived from an EMBL/GenBank/DDBJ whole genome shotgun (WGS) entry which is preliminary data.</text>
</comment>
<evidence type="ECO:0000313" key="12">
    <source>
        <dbReference type="Proteomes" id="UP000317494"/>
    </source>
</evidence>
<evidence type="ECO:0000313" key="10">
    <source>
        <dbReference type="EMBL" id="TPX34427.1"/>
    </source>
</evidence>
<evidence type="ECO:0000256" key="4">
    <source>
        <dbReference type="PROSITE-ProRule" id="PRU00125"/>
    </source>
</evidence>
<dbReference type="InterPro" id="IPR000008">
    <property type="entry name" value="C2_dom"/>
</dbReference>
<evidence type="ECO:0008006" key="14">
    <source>
        <dbReference type="Google" id="ProtNLM"/>
    </source>
</evidence>
<dbReference type="Gene3D" id="1.10.506.10">
    <property type="entry name" value="GTPase Activation - p120gap, domain 1"/>
    <property type="match status" value="2"/>
</dbReference>
<dbReference type="Proteomes" id="UP000317494">
    <property type="component" value="Unassembled WGS sequence"/>
</dbReference>
<dbReference type="OrthoDB" id="775356at2759"/>
<gene>
    <name evidence="11" type="ORF">SeLEV6574_g05755</name>
    <name evidence="10" type="ORF">SeMB42_g07325</name>
</gene>
<keyword evidence="1" id="KW-0343">GTPase activation</keyword>
<dbReference type="Pfam" id="PF00168">
    <property type="entry name" value="C2"/>
    <property type="match status" value="2"/>
</dbReference>
<dbReference type="Gene3D" id="3.30.60.20">
    <property type="match status" value="1"/>
</dbReference>
<dbReference type="PROSITE" id="PS00478">
    <property type="entry name" value="LIM_DOMAIN_1"/>
    <property type="match status" value="3"/>
</dbReference>
<dbReference type="InterPro" id="IPR008936">
    <property type="entry name" value="Rho_GTPase_activation_prot"/>
</dbReference>
<evidence type="ECO:0000313" key="11">
    <source>
        <dbReference type="EMBL" id="TPX42110.1"/>
    </source>
</evidence>
<evidence type="ECO:0000259" key="7">
    <source>
        <dbReference type="PROSITE" id="PS50018"/>
    </source>
</evidence>
<dbReference type="InterPro" id="IPR001936">
    <property type="entry name" value="RasGAP_dom"/>
</dbReference>
<dbReference type="InterPro" id="IPR001781">
    <property type="entry name" value="Znf_LIM"/>
</dbReference>
<sequence length="1074" mass="118003">MHHEILVRARIIEAKNILVSGKPVNTYVTAQLDKLPVKKTATVYNDPNPFFAHDCVFDAVPPDFCALTVSLWNDAAKDKPIGVAAFSRTFLLKGSAEDEQWFALRPPDDHVVTGALLVRIQRHSFAAPDAHFTITILAAQNLYSATGAADPYAVCHVLPDPSAQSSKATLVKKSTLNPTFNETFDYSVPYVSGQHELHVSVWDASKQDEFLGHLAIPLVGILPAEPLEEWFTLLPKPTHIQNSDPTDKKKRGSSANQLTFEYSKARHFVQNLQSTVSDVVPKTKQSHRLVDTRFLFGAMCGHCGTLLWGLKTHSQCSLCKFACHVHCSKYVADDCGGVGLLRMKFKYTETLVLSIHKYTNLHQFISADSYRLATIFGEISTEREDAAYSLVKITESEGKVVDFICAVISNEVRASADHNNLFRANSMASKAVDVYMKHTALPFLDATIGDLIRQVVRNRVNCEVDATRLDKGDDHKKNLQNLLEWNKKIVFSIFEAKTAFPYTLRQIFQHLQREVTEKFPKEHEARYTAVAGFAFLRFFAPAILGPRLFGLVDEYVDIRTTRTLTLLAKSLQSLANCVTFGEKEPYMSVTNPFIEDNIGKMREYLDCISDPGSRMSPDAKNANRKTLSEVQIASEFARLYGCFARAQSKIVQSIAAKDVPLVKNLTTALAEITAEVSDVFRPSDTSTPVSSRPSSPMRGSCSFAARSETVQITETSPQPQSPTSTEKAGIAASSMSLKSPVPLVAGVGKIEAIEVTVDPQHSESHTPVRKPSQRHTLSSIVASALASNNPSIPSTPIVTLAKPIRDIGLSNLASSLESIIRAGQMSPSSSSVEGLNVVKLEASSASISPTSTSLLSPTITAGPVVGVYSNTAPNAKNALMSICAGCHEPIRSRSPFVRAVGNVYHPACFQCGACGIQLGDKYLAYEGMPLCRRDFEKRAGLVCGGCGEVIDKEYTEFNNRKYHIECKKCKHCKQPLAGRPYFAIEDDVYCTEHQAEFLNCFSCQAPINGGHILRAFGKSWHPECFVCTGCLTNLVNNDYFEHHSTPWCQSCYLECIVQDPSPSDSLTGSQTLVP</sequence>
<dbReference type="GO" id="GO:0005096">
    <property type="term" value="F:GTPase activator activity"/>
    <property type="evidence" value="ECO:0007669"/>
    <property type="project" value="UniProtKB-KW"/>
</dbReference>
<accession>A0A507C034</accession>
<dbReference type="PROSITE" id="PS50023">
    <property type="entry name" value="LIM_DOMAIN_2"/>
    <property type="match status" value="2"/>
</dbReference>
<feature type="compositionally biased region" description="Low complexity" evidence="5">
    <location>
        <begin position="682"/>
        <end position="702"/>
    </location>
</feature>
<dbReference type="Proteomes" id="UP000320475">
    <property type="component" value="Unassembled WGS sequence"/>
</dbReference>
<dbReference type="PROSITE" id="PS50004">
    <property type="entry name" value="C2"/>
    <property type="match status" value="2"/>
</dbReference>
<dbReference type="InterPro" id="IPR039360">
    <property type="entry name" value="Ras_GTPase"/>
</dbReference>
<feature type="domain" description="Phorbol-ester/DAG-type" evidence="9">
    <location>
        <begin position="286"/>
        <end position="335"/>
    </location>
</feature>
<evidence type="ECO:0000256" key="3">
    <source>
        <dbReference type="ARBA" id="ARBA00022833"/>
    </source>
</evidence>
<feature type="domain" description="LIM zinc-binding" evidence="8">
    <location>
        <begin position="998"/>
        <end position="1058"/>
    </location>
</feature>
<feature type="compositionally biased region" description="Polar residues" evidence="5">
    <location>
        <begin position="708"/>
        <end position="726"/>
    </location>
</feature>
<evidence type="ECO:0000259" key="8">
    <source>
        <dbReference type="PROSITE" id="PS50023"/>
    </source>
</evidence>
<proteinExistence type="predicted"/>
<evidence type="ECO:0000259" key="6">
    <source>
        <dbReference type="PROSITE" id="PS50004"/>
    </source>
</evidence>
<dbReference type="SUPFAM" id="SSF57889">
    <property type="entry name" value="Cysteine-rich domain"/>
    <property type="match status" value="1"/>
</dbReference>
<dbReference type="PROSITE" id="PS00479">
    <property type="entry name" value="ZF_DAG_PE_1"/>
    <property type="match status" value="1"/>
</dbReference>
<dbReference type="Pfam" id="PF00616">
    <property type="entry name" value="RasGAP"/>
    <property type="match status" value="1"/>
</dbReference>
<dbReference type="AlphaFoldDB" id="A0A507C034"/>
<dbReference type="PROSITE" id="PS50081">
    <property type="entry name" value="ZF_DAG_PE_2"/>
    <property type="match status" value="1"/>
</dbReference>
<keyword evidence="4" id="KW-0440">LIM domain</keyword>
<name>A0A507C034_9FUNG</name>
<keyword evidence="12" id="KW-1185">Reference proteome</keyword>
<keyword evidence="3 4" id="KW-0862">Zinc</keyword>
<dbReference type="GO" id="GO:0046872">
    <property type="term" value="F:metal ion binding"/>
    <property type="evidence" value="ECO:0007669"/>
    <property type="project" value="UniProtKB-KW"/>
</dbReference>
<dbReference type="Pfam" id="PF00412">
    <property type="entry name" value="LIM"/>
    <property type="match status" value="3"/>
</dbReference>
<dbReference type="SMART" id="SM00109">
    <property type="entry name" value="C1"/>
    <property type="match status" value="1"/>
</dbReference>
<dbReference type="EMBL" id="QEAN01000501">
    <property type="protein sequence ID" value="TPX34427.1"/>
    <property type="molecule type" value="Genomic_DNA"/>
</dbReference>
<dbReference type="Gene3D" id="2.10.110.10">
    <property type="entry name" value="Cysteine Rich Protein"/>
    <property type="match status" value="3"/>
</dbReference>
<feature type="domain" description="C2" evidence="6">
    <location>
        <begin position="1"/>
        <end position="102"/>
    </location>
</feature>
<feature type="domain" description="Ras-GAP" evidence="7">
    <location>
        <begin position="382"/>
        <end position="576"/>
    </location>
</feature>
<dbReference type="SUPFAM" id="SSF49562">
    <property type="entry name" value="C2 domain (Calcium/lipid-binding domain, CaLB)"/>
    <property type="match status" value="2"/>
</dbReference>
<dbReference type="InterPro" id="IPR035892">
    <property type="entry name" value="C2_domain_sf"/>
</dbReference>
<feature type="domain" description="C2" evidence="6">
    <location>
        <begin position="112"/>
        <end position="231"/>
    </location>
</feature>
<reference evidence="12 13" key="1">
    <citation type="journal article" date="2019" name="Sci. Rep.">
        <title>Comparative genomics of chytrid fungi reveal insights into the obligate biotrophic and pathogenic lifestyle of Synchytrium endobioticum.</title>
        <authorList>
            <person name="van de Vossenberg B.T.L.H."/>
            <person name="Warris S."/>
            <person name="Nguyen H.D.T."/>
            <person name="van Gent-Pelzer M.P.E."/>
            <person name="Joly D.L."/>
            <person name="van de Geest H.C."/>
            <person name="Bonants P.J.M."/>
            <person name="Smith D.S."/>
            <person name="Levesque C.A."/>
            <person name="van der Lee T.A.J."/>
        </authorList>
    </citation>
    <scope>NUCLEOTIDE SEQUENCE [LARGE SCALE GENOMIC DNA]</scope>
    <source>
        <strain evidence="11 13">LEV6574</strain>
        <strain evidence="10 12">MB42</strain>
    </source>
</reference>
<dbReference type="VEuPathDB" id="FungiDB:SeMB42_g07325"/>
<keyword evidence="2 4" id="KW-0479">Metal-binding</keyword>
<evidence type="ECO:0000256" key="2">
    <source>
        <dbReference type="ARBA" id="ARBA00022723"/>
    </source>
</evidence>